<evidence type="ECO:0000313" key="3">
    <source>
        <dbReference type="EMBL" id="RTE10490.1"/>
    </source>
</evidence>
<dbReference type="Proteomes" id="UP000276128">
    <property type="component" value="Unassembled WGS sequence"/>
</dbReference>
<name>A0A430JHK5_9BACL</name>
<evidence type="ECO:0000259" key="1">
    <source>
        <dbReference type="Pfam" id="PF00188"/>
    </source>
</evidence>
<sequence>MDGTFLFGPRLAFCCFSCRANLLGDQELLLEIEVLAMGEGMASIRKFKFQLLLVSVMMAVSLLLVAKPSYALSYGYLAYPQGNVGLVQPEIGISLELSEGITPESYQFYLNNKAVSAHYDPVSVKFTYTPPADLAPGDYNAQLVLNYSGYQPVSISWKFTVAMDAVKQTTTVTKEQEEGLRAINDYRTKLGLSTIKWSDTLATAAQKHAQYLALNKIDPIRTSVSLHDEDPALPGYIGKTLRERVQFIGYARSSSEDVAYTESSLVEAIDSLFDAPYHRSPFLVPTLIEIGLYKEGNYDVVEFGFAENASPELIVSPGPNDVYVPIAFDGHETPDPIRMHKDASYPVGYPIMAALYGSDIKSVRAEQATLKDEKGATIPLLTNDAGNDDHLDNEVILLPSSPLAPDTTYKVDISLKATMENGDEKTFTKAWSFHTEPLKGIGVRKLHQNAIEYKLLMGNMGMNRSHTVSIGLNGNTYTLDQISYPLTQTPSLIDGSSYLYIRDLAAALGATVSWDDAAKAAIYVKKGTTIKFFTTRDAYSVNGVEHLTTTPAKLVNEQTMMPVRLLSEALGANVTFDDTTKTVHIAY</sequence>
<dbReference type="Pfam" id="PF07833">
    <property type="entry name" value="Cu_amine_oxidN1"/>
    <property type="match status" value="1"/>
</dbReference>
<dbReference type="EMBL" id="RXHU01000018">
    <property type="protein sequence ID" value="RTE10490.1"/>
    <property type="molecule type" value="Genomic_DNA"/>
</dbReference>
<keyword evidence="4" id="KW-1185">Reference proteome</keyword>
<comment type="caution">
    <text evidence="3">The sequence shown here is derived from an EMBL/GenBank/DDBJ whole genome shotgun (WGS) entry which is preliminary data.</text>
</comment>
<dbReference type="Gene3D" id="3.30.457.10">
    <property type="entry name" value="Copper amine oxidase-like, N-terminal domain"/>
    <property type="match status" value="1"/>
</dbReference>
<dbReference type="InterPro" id="IPR036582">
    <property type="entry name" value="Mao_N_sf"/>
</dbReference>
<protein>
    <submittedName>
        <fullName evidence="3">S-layer protein</fullName>
    </submittedName>
</protein>
<dbReference type="InterPro" id="IPR012854">
    <property type="entry name" value="Cu_amine_oxidase-like_N"/>
</dbReference>
<dbReference type="SUPFAM" id="SSF55797">
    <property type="entry name" value="PR-1-like"/>
    <property type="match status" value="1"/>
</dbReference>
<dbReference type="InterPro" id="IPR014044">
    <property type="entry name" value="CAP_dom"/>
</dbReference>
<organism evidence="3 4">
    <name type="scientific">Paenibacillus whitsoniae</name>
    <dbReference type="NCBI Taxonomy" id="2496558"/>
    <lineage>
        <taxon>Bacteria</taxon>
        <taxon>Bacillati</taxon>
        <taxon>Bacillota</taxon>
        <taxon>Bacilli</taxon>
        <taxon>Bacillales</taxon>
        <taxon>Paenibacillaceae</taxon>
        <taxon>Paenibacillus</taxon>
    </lineage>
</organism>
<evidence type="ECO:0000259" key="2">
    <source>
        <dbReference type="Pfam" id="PF07833"/>
    </source>
</evidence>
<reference evidence="3 4" key="1">
    <citation type="submission" date="2018-12" db="EMBL/GenBank/DDBJ databases">
        <title>Bacillus ochoae sp. nov., Paenibacillus whitsoniae sp. nov., Paenibacillus spiritus sp. nov. Isolated from the Mars Exploration Rover during spacecraft assembly.</title>
        <authorList>
            <person name="Seuylemezian A."/>
            <person name="Vaishampayan P."/>
        </authorList>
    </citation>
    <scope>NUCLEOTIDE SEQUENCE [LARGE SCALE GENOMIC DNA]</scope>
    <source>
        <strain evidence="3 4">MER 54</strain>
    </source>
</reference>
<feature type="domain" description="Copper amine oxidase-like N-terminal" evidence="2">
    <location>
        <begin position="479"/>
        <end position="585"/>
    </location>
</feature>
<feature type="domain" description="SCP" evidence="1">
    <location>
        <begin position="180"/>
        <end position="292"/>
    </location>
</feature>
<gene>
    <name evidence="3" type="ORF">EJQ19_07440</name>
</gene>
<proteinExistence type="predicted"/>
<dbReference type="CDD" id="cd05379">
    <property type="entry name" value="CAP_bacterial"/>
    <property type="match status" value="1"/>
</dbReference>
<dbReference type="Gene3D" id="3.40.33.10">
    <property type="entry name" value="CAP"/>
    <property type="match status" value="1"/>
</dbReference>
<dbReference type="InterPro" id="IPR035940">
    <property type="entry name" value="CAP_sf"/>
</dbReference>
<dbReference type="OrthoDB" id="2690110at2"/>
<evidence type="ECO:0000313" key="4">
    <source>
        <dbReference type="Proteomes" id="UP000276128"/>
    </source>
</evidence>
<dbReference type="Pfam" id="PF00188">
    <property type="entry name" value="CAP"/>
    <property type="match status" value="1"/>
</dbReference>
<dbReference type="AlphaFoldDB" id="A0A430JHK5"/>
<accession>A0A430JHK5</accession>
<dbReference type="SUPFAM" id="SSF55383">
    <property type="entry name" value="Copper amine oxidase, domain N"/>
    <property type="match status" value="1"/>
</dbReference>